<accession>A0A7T0BZ07</accession>
<evidence type="ECO:0000313" key="9">
    <source>
        <dbReference type="Proteomes" id="UP000594688"/>
    </source>
</evidence>
<keyword evidence="3" id="KW-0255">Endonuclease</keyword>
<dbReference type="Proteomes" id="UP000594688">
    <property type="component" value="Chromosome"/>
</dbReference>
<dbReference type="Pfam" id="PF03755">
    <property type="entry name" value="YicC-like_N"/>
    <property type="match status" value="1"/>
</dbReference>
<keyword evidence="2" id="KW-0540">Nuclease</keyword>
<organism evidence="8 9">
    <name type="scientific">Candidatus Nitronauta litoralis</name>
    <dbReference type="NCBI Taxonomy" id="2705533"/>
    <lineage>
        <taxon>Bacteria</taxon>
        <taxon>Pseudomonadati</taxon>
        <taxon>Nitrospinota/Tectimicrobiota group</taxon>
        <taxon>Nitrospinota</taxon>
        <taxon>Nitrospinia</taxon>
        <taxon>Nitrospinales</taxon>
        <taxon>Nitrospinaceae</taxon>
        <taxon>Candidatus Nitronauta</taxon>
    </lineage>
</organism>
<dbReference type="Pfam" id="PF08340">
    <property type="entry name" value="YicC-like_C"/>
    <property type="match status" value="1"/>
</dbReference>
<evidence type="ECO:0000256" key="2">
    <source>
        <dbReference type="ARBA" id="ARBA00022722"/>
    </source>
</evidence>
<evidence type="ECO:0000256" key="5">
    <source>
        <dbReference type="ARBA" id="ARBA00035648"/>
    </source>
</evidence>
<comment type="similarity">
    <text evidence="5">Belongs to the YicC/YloC family.</text>
</comment>
<dbReference type="InterPro" id="IPR013527">
    <property type="entry name" value="YicC-like_N"/>
</dbReference>
<evidence type="ECO:0000259" key="7">
    <source>
        <dbReference type="Pfam" id="PF08340"/>
    </source>
</evidence>
<reference evidence="8 9" key="1">
    <citation type="submission" date="2020-02" db="EMBL/GenBank/DDBJ databases">
        <title>Genomic and physiological characterization of two novel Nitrospinaceae genera.</title>
        <authorList>
            <person name="Mueller A.J."/>
            <person name="Jung M.-Y."/>
            <person name="Strachan C.R."/>
            <person name="Herbold C.W."/>
            <person name="Kirkegaard R.H."/>
            <person name="Daims H."/>
        </authorList>
    </citation>
    <scope>NUCLEOTIDE SEQUENCE [LARGE SCALE GENOMIC DNA]</scope>
    <source>
        <strain evidence="8">EB</strain>
    </source>
</reference>
<feature type="domain" description="Endoribonuclease YicC-like N-terminal" evidence="6">
    <location>
        <begin position="2"/>
        <end position="154"/>
    </location>
</feature>
<dbReference type="AlphaFoldDB" id="A0A7T0BZ07"/>
<comment type="cofactor">
    <cofactor evidence="1">
        <name>a divalent metal cation</name>
        <dbReference type="ChEBI" id="CHEBI:60240"/>
    </cofactor>
</comment>
<dbReference type="GO" id="GO:0004521">
    <property type="term" value="F:RNA endonuclease activity"/>
    <property type="evidence" value="ECO:0007669"/>
    <property type="project" value="InterPro"/>
</dbReference>
<proteinExistence type="inferred from homology"/>
<evidence type="ECO:0000313" key="8">
    <source>
        <dbReference type="EMBL" id="QPJ63127.1"/>
    </source>
</evidence>
<feature type="domain" description="Endoribonuclease YicC-like C-terminal" evidence="7">
    <location>
        <begin position="173"/>
        <end position="292"/>
    </location>
</feature>
<evidence type="ECO:0000259" key="6">
    <source>
        <dbReference type="Pfam" id="PF03755"/>
    </source>
</evidence>
<gene>
    <name evidence="8" type="ORF">G3M70_15080</name>
</gene>
<sequence>MLKSMTGYGRFEQQNGSFSCKAEIRSVNNRFIEISARLPKYLSCIELPLKNMVKARCARGSFDVFITIEKDSSSQEMEIRPNLDLATQYHNAFKEIQDQLGLHGNIEISSLLSMRDIIKSEPMEFDEEKQKLILDTVNKGLTELIRMREEEGKSQSKDLSGRLDEIEDWIDKIRSRQPEIINAYRDKLQEKIKTISDGIDIDPARLAQETAIIADKSDIAEELTRLESHLAQFRELIKQDQPVGRKLEFLTQEINRETNTIGSKSIDFEVSQHVVEIKSLLEKIREQLANIE</sequence>
<evidence type="ECO:0000256" key="3">
    <source>
        <dbReference type="ARBA" id="ARBA00022759"/>
    </source>
</evidence>
<dbReference type="InterPro" id="IPR013551">
    <property type="entry name" value="YicC-like_C"/>
</dbReference>
<dbReference type="NCBIfam" id="TIGR00255">
    <property type="entry name" value="YicC/YloC family endoribonuclease"/>
    <property type="match status" value="1"/>
</dbReference>
<name>A0A7T0BZ07_9BACT</name>
<evidence type="ECO:0000256" key="4">
    <source>
        <dbReference type="ARBA" id="ARBA00022801"/>
    </source>
</evidence>
<dbReference type="EMBL" id="CP048685">
    <property type="protein sequence ID" value="QPJ63127.1"/>
    <property type="molecule type" value="Genomic_DNA"/>
</dbReference>
<dbReference type="GO" id="GO:0016787">
    <property type="term" value="F:hydrolase activity"/>
    <property type="evidence" value="ECO:0007669"/>
    <property type="project" value="UniProtKB-KW"/>
</dbReference>
<dbReference type="PANTHER" id="PTHR30636:SF3">
    <property type="entry name" value="UPF0701 PROTEIN YICC"/>
    <property type="match status" value="1"/>
</dbReference>
<dbReference type="KEGG" id="nli:G3M70_15080"/>
<evidence type="ECO:0000256" key="1">
    <source>
        <dbReference type="ARBA" id="ARBA00001968"/>
    </source>
</evidence>
<protein>
    <submittedName>
        <fullName evidence="8">YicC family protein</fullName>
    </submittedName>
</protein>
<dbReference type="InterPro" id="IPR005229">
    <property type="entry name" value="YicC/YloC-like"/>
</dbReference>
<dbReference type="PANTHER" id="PTHR30636">
    <property type="entry name" value="UPF0701 PROTEIN YICC"/>
    <property type="match status" value="1"/>
</dbReference>
<keyword evidence="4" id="KW-0378">Hydrolase</keyword>